<accession>A0ABS7FKU5</accession>
<dbReference type="EMBL" id="JAHDTB010000047">
    <property type="protein sequence ID" value="MBW8290356.1"/>
    <property type="molecule type" value="Genomic_DNA"/>
</dbReference>
<dbReference type="GeneID" id="89685592"/>
<name>A0ABS7FKU5_9NEIS</name>
<sequence>MSSNTIHITASDNELYVLAYQWGASYQLAHIQSGNGNAVNVTVNINQGAYTEPAVQNGVNGPLNSTYSVNLPSGDYELVAVGVNWGGPWSFALNVNGGAQKAGSGAAGNGVVWFTEGAGSPGTGIPITVQPGGPQIETVNVSTHPAIPAGMKVAFMAGPNSPTPDGESSTCNVIRYNGLTYWAYSYIDNRVSLGLVAYDASGKQVAQQELQGTRYLWKITSDPAAQTVTFYGQSNQSVTRAWNQLPTH</sequence>
<keyword evidence="2" id="KW-1185">Reference proteome</keyword>
<dbReference type="RefSeq" id="WP_052258268.1">
    <property type="nucleotide sequence ID" value="NZ_CP142381.1"/>
</dbReference>
<reference evidence="1 2" key="1">
    <citation type="submission" date="2021-05" db="EMBL/GenBank/DDBJ databases">
        <title>Draft Whole Genome Sequencing Of Biosensor Chromobacterium violaceum Strain CV026 Reveals A Regulatory RNA In Chromobacterium violaceum Phenotype Regulatory Network.</title>
        <authorList>
            <person name="Hong K.W."/>
            <person name="Chan K.G."/>
            <person name="Chang C.-Y."/>
        </authorList>
    </citation>
    <scope>NUCLEOTIDE SEQUENCE [LARGE SCALE GENOMIC DNA]</scope>
    <source>
        <strain evidence="1 2">ATCC 31532</strain>
    </source>
</reference>
<protein>
    <submittedName>
        <fullName evidence="1">Uncharacterized protein</fullName>
    </submittedName>
</protein>
<proteinExistence type="predicted"/>
<evidence type="ECO:0000313" key="1">
    <source>
        <dbReference type="EMBL" id="MBW8290356.1"/>
    </source>
</evidence>
<organism evidence="1 2">
    <name type="scientific">Chromobacterium subtsugae</name>
    <dbReference type="NCBI Taxonomy" id="251747"/>
    <lineage>
        <taxon>Bacteria</taxon>
        <taxon>Pseudomonadati</taxon>
        <taxon>Pseudomonadota</taxon>
        <taxon>Betaproteobacteria</taxon>
        <taxon>Neisseriales</taxon>
        <taxon>Chromobacteriaceae</taxon>
        <taxon>Chromobacterium</taxon>
    </lineage>
</organism>
<dbReference type="Proteomes" id="UP000711178">
    <property type="component" value="Unassembled WGS sequence"/>
</dbReference>
<comment type="caution">
    <text evidence="1">The sequence shown here is derived from an EMBL/GenBank/DDBJ whole genome shotgun (WGS) entry which is preliminary data.</text>
</comment>
<gene>
    <name evidence="1" type="ORF">KIF53_22215</name>
</gene>
<evidence type="ECO:0000313" key="2">
    <source>
        <dbReference type="Proteomes" id="UP000711178"/>
    </source>
</evidence>